<dbReference type="SUPFAM" id="SSF53335">
    <property type="entry name" value="S-adenosyl-L-methionine-dependent methyltransferases"/>
    <property type="match status" value="1"/>
</dbReference>
<dbReference type="EMBL" id="JAGVSJ010000010">
    <property type="protein sequence ID" value="MBX8631888.1"/>
    <property type="molecule type" value="Genomic_DNA"/>
</dbReference>
<keyword evidence="6 8" id="KW-0694">RNA-binding</keyword>
<dbReference type="InterPro" id="IPR029063">
    <property type="entry name" value="SAM-dependent_MTases_sf"/>
</dbReference>
<evidence type="ECO:0000256" key="2">
    <source>
        <dbReference type="ARBA" id="ARBA00022603"/>
    </source>
</evidence>
<organism evidence="9 10">
    <name type="scientific">Candidatus Sysuiplasma superficiale</name>
    <dbReference type="NCBI Taxonomy" id="2823368"/>
    <lineage>
        <taxon>Archaea</taxon>
        <taxon>Methanobacteriati</taxon>
        <taxon>Thermoplasmatota</taxon>
        <taxon>Thermoplasmata</taxon>
        <taxon>Candidatus Sysuiplasmatales</taxon>
        <taxon>Candidatus Sysuiplasmataceae</taxon>
        <taxon>Candidatus Sysuiplasma</taxon>
    </lineage>
</organism>
<dbReference type="Gene3D" id="3.30.56.70">
    <property type="entry name" value="N2,N2-dimethylguanosine tRNA methyltransferase, C-terminal domain"/>
    <property type="match status" value="1"/>
</dbReference>
<evidence type="ECO:0000313" key="9">
    <source>
        <dbReference type="EMBL" id="MBX8631888.1"/>
    </source>
</evidence>
<comment type="caution">
    <text evidence="9">The sequence shown here is derived from an EMBL/GenBank/DDBJ whole genome shotgun (WGS) entry which is preliminary data.</text>
</comment>
<evidence type="ECO:0000313" key="10">
    <source>
        <dbReference type="Proteomes" id="UP000716004"/>
    </source>
</evidence>
<evidence type="ECO:0000256" key="1">
    <source>
        <dbReference type="ARBA" id="ARBA00022555"/>
    </source>
</evidence>
<dbReference type="PANTHER" id="PTHR10631">
    <property type="entry name" value="N 2 ,N 2 -DIMETHYLGUANOSINE TRNA METHYLTRANSFERASE"/>
    <property type="match status" value="1"/>
</dbReference>
<proteinExistence type="inferred from homology"/>
<evidence type="ECO:0000256" key="5">
    <source>
        <dbReference type="ARBA" id="ARBA00022694"/>
    </source>
</evidence>
<keyword evidence="2 8" id="KW-0489">Methyltransferase</keyword>
<dbReference type="InterPro" id="IPR042296">
    <property type="entry name" value="tRNA_met_Trm1_C"/>
</dbReference>
<dbReference type="Proteomes" id="UP000716004">
    <property type="component" value="Unassembled WGS sequence"/>
</dbReference>
<dbReference type="PANTHER" id="PTHR10631:SF3">
    <property type="entry name" value="TRNA (GUANINE(26)-N(2))-DIMETHYLTRANSFERASE"/>
    <property type="match status" value="1"/>
</dbReference>
<dbReference type="GO" id="GO:0002940">
    <property type="term" value="P:tRNA N2-guanine methylation"/>
    <property type="evidence" value="ECO:0007669"/>
    <property type="project" value="TreeGrafter"/>
</dbReference>
<keyword evidence="4 8" id="KW-0949">S-adenosyl-L-methionine</keyword>
<reference evidence="9" key="1">
    <citation type="submission" date="2021-04" db="EMBL/GenBank/DDBJ databases">
        <title>Genomic insights into ecological role and evolution of a novel Thermoplasmata order Candidatus Sysuiplasmatales.</title>
        <authorList>
            <person name="Yuan Y."/>
        </authorList>
    </citation>
    <scope>NUCLEOTIDE SEQUENCE</scope>
    <source>
        <strain evidence="9">YP2-bin.285</strain>
    </source>
</reference>
<keyword evidence="5 8" id="KW-0819">tRNA processing</keyword>
<dbReference type="InterPro" id="IPR002905">
    <property type="entry name" value="Trm1"/>
</dbReference>
<dbReference type="Pfam" id="PF02005">
    <property type="entry name" value="TRM"/>
    <property type="match status" value="1"/>
</dbReference>
<accession>A0A8J8CAY6</accession>
<evidence type="ECO:0000256" key="8">
    <source>
        <dbReference type="PROSITE-ProRule" id="PRU00958"/>
    </source>
</evidence>
<evidence type="ECO:0000256" key="3">
    <source>
        <dbReference type="ARBA" id="ARBA00022679"/>
    </source>
</evidence>
<evidence type="ECO:0000256" key="6">
    <source>
        <dbReference type="ARBA" id="ARBA00022884"/>
    </source>
</evidence>
<protein>
    <recommendedName>
        <fullName evidence="7">tRNA (guanine(26)-N(2))-dimethyltransferase</fullName>
        <ecNumber evidence="7">2.1.1.216</ecNumber>
    </recommendedName>
</protein>
<dbReference type="AlphaFoldDB" id="A0A8J8CAY6"/>
<gene>
    <name evidence="9" type="ORF">J9259_05145</name>
</gene>
<evidence type="ECO:0000256" key="7">
    <source>
        <dbReference type="ARBA" id="ARBA00039099"/>
    </source>
</evidence>
<name>A0A8J8CAY6_9ARCH</name>
<keyword evidence="3 8" id="KW-0808">Transferase</keyword>
<dbReference type="Gene3D" id="3.40.50.150">
    <property type="entry name" value="Vaccinia Virus protein VP39"/>
    <property type="match status" value="1"/>
</dbReference>
<dbReference type="GO" id="GO:0000049">
    <property type="term" value="F:tRNA binding"/>
    <property type="evidence" value="ECO:0007669"/>
    <property type="project" value="UniProtKB-UniRule"/>
</dbReference>
<dbReference type="EC" id="2.1.1.216" evidence="7"/>
<evidence type="ECO:0000256" key="4">
    <source>
        <dbReference type="ARBA" id="ARBA00022691"/>
    </source>
</evidence>
<keyword evidence="1 8" id="KW-0820">tRNA-binding</keyword>
<sequence>MVNQALLEEIAEGKVSYLVPTDYNRKGPGRRTGGVFYNRQMQFNRDVCISFIDAVCRKGCRILDAMGATGIRSARIAVETARDMDITCNDSSTEAVELMRLNFSRLGLDEVTVSRRRAQALLSEEHFDYIDIDPFGTPVSFIPSALLSARNRGVIAVTATDAAVLCGSARGALRRYLCRPLRAPFMHEIGLRCLAGYIVRMAASYDLAATPLLSYFADHYFRLYVRIERGTLKAERSLGMIGYAHHDPVSGERTVDRTPSSGAAGPLWIGPLHDRETLSGMHVREWFGTYVRMERQMKIWREECIAPPLHYSMDELASRLKISMPERDSLMDYLSSLFPVYRTHLDPKGIRTAATLREVEEAILKKYGGGRGAY</sequence>
<dbReference type="GO" id="GO:0160104">
    <property type="term" value="F:tRNA (guanine(26)-N2)-dimethyltransferase activity"/>
    <property type="evidence" value="ECO:0007669"/>
    <property type="project" value="UniProtKB-EC"/>
</dbReference>
<dbReference type="PROSITE" id="PS51626">
    <property type="entry name" value="SAM_MT_TRM1"/>
    <property type="match status" value="1"/>
</dbReference>
<comment type="similarity">
    <text evidence="8">Belongs to the class I-like SAM-binding methyltransferase superfamily. Trm1 family.</text>
</comment>